<feature type="region of interest" description="Disordered" evidence="1">
    <location>
        <begin position="51"/>
        <end position="84"/>
    </location>
</feature>
<comment type="caution">
    <text evidence="3">The sequence shown here is derived from an EMBL/GenBank/DDBJ whole genome shotgun (WGS) entry which is preliminary data.</text>
</comment>
<dbReference type="EMBL" id="JAWXYG010000014">
    <property type="protein sequence ID" value="KAK4254760.1"/>
    <property type="molecule type" value="Genomic_DNA"/>
</dbReference>
<dbReference type="Proteomes" id="UP001293593">
    <property type="component" value="Unassembled WGS sequence"/>
</dbReference>
<name>A0AAE1IQG3_9FABA</name>
<organism evidence="3 4">
    <name type="scientific">Acacia crassicarpa</name>
    <name type="common">northern wattle</name>
    <dbReference type="NCBI Taxonomy" id="499986"/>
    <lineage>
        <taxon>Eukaryota</taxon>
        <taxon>Viridiplantae</taxon>
        <taxon>Streptophyta</taxon>
        <taxon>Embryophyta</taxon>
        <taxon>Tracheophyta</taxon>
        <taxon>Spermatophyta</taxon>
        <taxon>Magnoliopsida</taxon>
        <taxon>eudicotyledons</taxon>
        <taxon>Gunneridae</taxon>
        <taxon>Pentapetalae</taxon>
        <taxon>rosids</taxon>
        <taxon>fabids</taxon>
        <taxon>Fabales</taxon>
        <taxon>Fabaceae</taxon>
        <taxon>Caesalpinioideae</taxon>
        <taxon>mimosoid clade</taxon>
        <taxon>Acacieae</taxon>
        <taxon>Acacia</taxon>
    </lineage>
</organism>
<keyword evidence="2" id="KW-1133">Transmembrane helix</keyword>
<protein>
    <recommendedName>
        <fullName evidence="5">Ethylene-responsive nuclear protein</fullName>
    </recommendedName>
</protein>
<evidence type="ECO:0000313" key="3">
    <source>
        <dbReference type="EMBL" id="KAK4254760.1"/>
    </source>
</evidence>
<accession>A0AAE1IQG3</accession>
<evidence type="ECO:0000313" key="4">
    <source>
        <dbReference type="Proteomes" id="UP001293593"/>
    </source>
</evidence>
<feature type="region of interest" description="Disordered" evidence="1">
    <location>
        <begin position="389"/>
        <end position="408"/>
    </location>
</feature>
<feature type="region of interest" description="Disordered" evidence="1">
    <location>
        <begin position="315"/>
        <end position="351"/>
    </location>
</feature>
<keyword evidence="2" id="KW-0472">Membrane</keyword>
<keyword evidence="4" id="KW-1185">Reference proteome</keyword>
<keyword evidence="2" id="KW-0812">Transmembrane</keyword>
<feature type="transmembrane region" description="Helical" evidence="2">
    <location>
        <begin position="145"/>
        <end position="171"/>
    </location>
</feature>
<reference evidence="3" key="1">
    <citation type="submission" date="2023-10" db="EMBL/GenBank/DDBJ databases">
        <title>Chromosome-level genome of the transformable northern wattle, Acacia crassicarpa.</title>
        <authorList>
            <person name="Massaro I."/>
            <person name="Sinha N.R."/>
            <person name="Poethig S."/>
            <person name="Leichty A.R."/>
        </authorList>
    </citation>
    <scope>NUCLEOTIDE SEQUENCE</scope>
    <source>
        <strain evidence="3">Acra3RX</strain>
        <tissue evidence="3">Leaf</tissue>
    </source>
</reference>
<feature type="compositionally biased region" description="Basic and acidic residues" evidence="1">
    <location>
        <begin position="323"/>
        <end position="338"/>
    </location>
</feature>
<dbReference type="AlphaFoldDB" id="A0AAE1IQG3"/>
<sequence length="460" mass="51482">MPLPWKKKKVTRISNFVADLHSPPKRGSSLVVQTGFPTSLIDLFVKNRSRFKKPKPMRRAPREIHDPPPPPSPEPEPEPEPADLSACLLPRAEPTCPEALTSKRLLRNGDGGFTGSEPVHDRLGECIGGSDSDPNKVIPAILKMLVVLAVTFTVEKLTLGITISAFVLLFLEFAGKHVVSWFKPCSDANMAFQYLAQRVSGCDWFPDLLSVMGKRQNCEVLEPPSLDCEKIEVQLSSSSSTLNEIEIVEIKSETGTENRCDEEICFHRPELHLFYEHRKAAVGSEIEEVCEITQDKTKSKRSRKLKSKIAKKLRGLKKKNRAKDREETEKVSKEKEAESWSEVPSSAEGDELAISEIGEEGQEGIEELENWSKLECIEDEEVDFGITGSNQEVEEEEEKEKERIDRGGSSESGALMLFVVALAGLVVGRFAAFSLAVTWMFMLKIRFSRKITECTSYQVL</sequence>
<proteinExistence type="predicted"/>
<evidence type="ECO:0000256" key="2">
    <source>
        <dbReference type="SAM" id="Phobius"/>
    </source>
</evidence>
<evidence type="ECO:0008006" key="5">
    <source>
        <dbReference type="Google" id="ProtNLM"/>
    </source>
</evidence>
<dbReference type="PANTHER" id="PTHR36381:SF1">
    <property type="entry name" value="ETHYLENE-REGULATED TRANSCRIPT 2 (ERT2)"/>
    <property type="match status" value="1"/>
</dbReference>
<feature type="transmembrane region" description="Helical" evidence="2">
    <location>
        <begin position="415"/>
        <end position="441"/>
    </location>
</feature>
<evidence type="ECO:0000256" key="1">
    <source>
        <dbReference type="SAM" id="MobiDB-lite"/>
    </source>
</evidence>
<dbReference type="PANTHER" id="PTHR36381">
    <property type="entry name" value="ETHYLENE-REGULATED TRANSCRIPT 2 (ERT2)"/>
    <property type="match status" value="1"/>
</dbReference>
<gene>
    <name evidence="3" type="ORF">QN277_010093</name>
</gene>